<feature type="signal peptide" evidence="12">
    <location>
        <begin position="1"/>
        <end position="20"/>
    </location>
</feature>
<dbReference type="NCBIfam" id="TIGR02517">
    <property type="entry name" value="type_II_gspD"/>
    <property type="match status" value="1"/>
</dbReference>
<sequence>MAKRTLLLLALAATALQPLAAQEGPPGDIVVNMRGVEIADVADQISRLTGRTLILDPAVRGTVTVTSAQPLSAAGVWELFQSVLRANGFAAVQSGRAWRIVPQANAVRDGGVRRSGAGQELTTRMIRLSNVPAAEAARIARPLVATFGSVEPLASPNAIVVTDYADNVRRIESLMRSLDGGGGQTFATIPLRNGSAPEVAAAISQVLGDGEAGGARVAADPRSNIVVVRGTPSSVAEARRIAISLDTPGGATPITRVFRLNYADAESVTDVLRGVLGQEGEASNPVARSLQSRGTRGGLSSTNRSPTATLSGLVNSNNAGAAAAALGGAGGLGGGGGMTGGGGGISTVGEGQREQPAQGFSTPELTVQPAPDINAIVVRGTPTAVASMETIVADLDVRRPQVILEAAIAEITGTEAEQLAVQIGSSGAVVNQFEGVATSFGANNGVSLRTILGALGVPAAALLGEGLSGNLAIGNDFSILVQALGVSDKSNLLSTPSVTVVDNKVGEIVVAQEVPFITGSILTDNAGVTPYTSVERKDVGITLRVLPRINAGDTIRLEISQEASSIAQTQLSSATDIITNRRAINTTVLADNGRTIVLGGLISDDYARQKSQVPILGDIPILGEFFKSRRESRTKRTLFIFLKPTILRSSDETAAASDERYQRLRGDESYLSERRSLLLKPPAPRLTVEIDGIY</sequence>
<evidence type="ECO:0000256" key="6">
    <source>
        <dbReference type="ARBA" id="ARBA00022729"/>
    </source>
</evidence>
<feature type="chain" id="PRO_5046014928" evidence="12">
    <location>
        <begin position="21"/>
        <end position="694"/>
    </location>
</feature>
<dbReference type="PANTHER" id="PTHR30332">
    <property type="entry name" value="PROBABLE GENERAL SECRETION PATHWAY PROTEIN D"/>
    <property type="match status" value="1"/>
</dbReference>
<dbReference type="InterPro" id="IPR001775">
    <property type="entry name" value="GspD/PilQ"/>
</dbReference>
<keyword evidence="17" id="KW-1185">Reference proteome</keyword>
<dbReference type="InterPro" id="IPR049371">
    <property type="entry name" value="GspD-like_N0"/>
</dbReference>
<gene>
    <name evidence="16" type="primary">gspD</name>
    <name evidence="16" type="ORF">NMP03_07040</name>
</gene>
<accession>A0ABY5LDM2</accession>
<dbReference type="InterPro" id="IPR013356">
    <property type="entry name" value="T2SS_GspD"/>
</dbReference>
<dbReference type="InterPro" id="IPR005644">
    <property type="entry name" value="NolW-like"/>
</dbReference>
<comment type="similarity">
    <text evidence="2">Belongs to the bacterial secretin family. GSP D subfamily.</text>
</comment>
<protein>
    <submittedName>
        <fullName evidence="16">Type II secretion system secretin GspD</fullName>
    </submittedName>
</protein>
<comment type="subcellular location">
    <subcellularLocation>
        <location evidence="1 10">Cell outer membrane</location>
    </subcellularLocation>
</comment>
<evidence type="ECO:0000256" key="9">
    <source>
        <dbReference type="ARBA" id="ARBA00023237"/>
    </source>
</evidence>
<dbReference type="Gene3D" id="3.30.1370.120">
    <property type="match status" value="3"/>
</dbReference>
<feature type="domain" description="Type II/III secretion system secretin-like" evidence="13">
    <location>
        <begin position="487"/>
        <end position="648"/>
    </location>
</feature>
<keyword evidence="8" id="KW-0472">Membrane</keyword>
<evidence type="ECO:0000256" key="7">
    <source>
        <dbReference type="ARBA" id="ARBA00022927"/>
    </source>
</evidence>
<evidence type="ECO:0000313" key="17">
    <source>
        <dbReference type="Proteomes" id="UP001058533"/>
    </source>
</evidence>
<keyword evidence="4" id="KW-1134">Transmembrane beta strand</keyword>
<evidence type="ECO:0000256" key="4">
    <source>
        <dbReference type="ARBA" id="ARBA00022452"/>
    </source>
</evidence>
<dbReference type="EMBL" id="CP101740">
    <property type="protein sequence ID" value="UUL83940.1"/>
    <property type="molecule type" value="Genomic_DNA"/>
</dbReference>
<evidence type="ECO:0000256" key="3">
    <source>
        <dbReference type="ARBA" id="ARBA00022448"/>
    </source>
</evidence>
<dbReference type="PRINTS" id="PR00811">
    <property type="entry name" value="BCTERIALGSPD"/>
</dbReference>
<name>A0ABY5LDM2_9SPHN</name>
<reference evidence="16" key="1">
    <citation type="submission" date="2022-07" db="EMBL/GenBank/DDBJ databases">
        <title>Sphingomonas sp. nov., a novel bacterium isolated from the north slope of the Mount Everest.</title>
        <authorList>
            <person name="Cui X."/>
            <person name="Liu Y."/>
        </authorList>
    </citation>
    <scope>NUCLEOTIDE SEQUENCE</scope>
    <source>
        <strain evidence="16">S5-59</strain>
    </source>
</reference>
<dbReference type="PANTHER" id="PTHR30332:SF24">
    <property type="entry name" value="SECRETIN GSPD-RELATED"/>
    <property type="match status" value="1"/>
</dbReference>
<keyword evidence="3 10" id="KW-0813">Transport</keyword>
<evidence type="ECO:0000256" key="11">
    <source>
        <dbReference type="SAM" id="MobiDB-lite"/>
    </source>
</evidence>
<feature type="domain" description="NolW-like" evidence="14">
    <location>
        <begin position="255"/>
        <end position="401"/>
    </location>
</feature>
<feature type="compositionally biased region" description="Polar residues" evidence="11">
    <location>
        <begin position="289"/>
        <end position="311"/>
    </location>
</feature>
<keyword evidence="7" id="KW-0653">Protein transport</keyword>
<evidence type="ECO:0000256" key="5">
    <source>
        <dbReference type="ARBA" id="ARBA00022692"/>
    </source>
</evidence>
<feature type="domain" description="NolW-like" evidence="14">
    <location>
        <begin position="187"/>
        <end position="249"/>
    </location>
</feature>
<evidence type="ECO:0000259" key="14">
    <source>
        <dbReference type="Pfam" id="PF03958"/>
    </source>
</evidence>
<dbReference type="Pfam" id="PF03958">
    <property type="entry name" value="Secretin_N"/>
    <property type="match status" value="3"/>
</dbReference>
<dbReference type="Pfam" id="PF00263">
    <property type="entry name" value="Secretin"/>
    <property type="match status" value="1"/>
</dbReference>
<feature type="domain" description="GspD-like N0" evidence="15">
    <location>
        <begin position="31"/>
        <end position="97"/>
    </location>
</feature>
<feature type="domain" description="NolW-like" evidence="14">
    <location>
        <begin position="123"/>
        <end position="180"/>
    </location>
</feature>
<dbReference type="InterPro" id="IPR050810">
    <property type="entry name" value="Bact_Secretion_Sys_Channel"/>
</dbReference>
<evidence type="ECO:0000256" key="10">
    <source>
        <dbReference type="RuleBase" id="RU004004"/>
    </source>
</evidence>
<dbReference type="InterPro" id="IPR038591">
    <property type="entry name" value="NolW-like_sf"/>
</dbReference>
<proteinExistence type="inferred from homology"/>
<dbReference type="RefSeq" id="WP_256507775.1">
    <property type="nucleotide sequence ID" value="NZ_CP101740.1"/>
</dbReference>
<organism evidence="16 17">
    <name type="scientific">Sphingomonas qomolangmaensis</name>
    <dbReference type="NCBI Taxonomy" id="2918765"/>
    <lineage>
        <taxon>Bacteria</taxon>
        <taxon>Pseudomonadati</taxon>
        <taxon>Pseudomonadota</taxon>
        <taxon>Alphaproteobacteria</taxon>
        <taxon>Sphingomonadales</taxon>
        <taxon>Sphingomonadaceae</taxon>
        <taxon>Sphingomonas</taxon>
    </lineage>
</organism>
<keyword evidence="6 12" id="KW-0732">Signal</keyword>
<evidence type="ECO:0000313" key="16">
    <source>
        <dbReference type="EMBL" id="UUL83940.1"/>
    </source>
</evidence>
<dbReference type="InterPro" id="IPR004846">
    <property type="entry name" value="T2SS/T3SS_dom"/>
</dbReference>
<feature type="region of interest" description="Disordered" evidence="11">
    <location>
        <begin position="341"/>
        <end position="364"/>
    </location>
</feature>
<feature type="region of interest" description="Disordered" evidence="11">
    <location>
        <begin position="280"/>
        <end position="311"/>
    </location>
</feature>
<evidence type="ECO:0000256" key="2">
    <source>
        <dbReference type="ARBA" id="ARBA00006980"/>
    </source>
</evidence>
<evidence type="ECO:0000256" key="1">
    <source>
        <dbReference type="ARBA" id="ARBA00004442"/>
    </source>
</evidence>
<dbReference type="Pfam" id="PF21305">
    <property type="entry name" value="type_II_gspD_N0"/>
    <property type="match status" value="1"/>
</dbReference>
<keyword evidence="5" id="KW-0812">Transmembrane</keyword>
<keyword evidence="9" id="KW-0998">Cell outer membrane</keyword>
<evidence type="ECO:0000259" key="15">
    <source>
        <dbReference type="Pfam" id="PF21305"/>
    </source>
</evidence>
<evidence type="ECO:0000259" key="13">
    <source>
        <dbReference type="Pfam" id="PF00263"/>
    </source>
</evidence>
<evidence type="ECO:0000256" key="8">
    <source>
        <dbReference type="ARBA" id="ARBA00023136"/>
    </source>
</evidence>
<dbReference type="Proteomes" id="UP001058533">
    <property type="component" value="Chromosome"/>
</dbReference>
<evidence type="ECO:0000256" key="12">
    <source>
        <dbReference type="SAM" id="SignalP"/>
    </source>
</evidence>